<name>A0A2I1CB79_ASPN1</name>
<accession>A0A2I1CB79</accession>
<dbReference type="Pfam" id="PF24840">
    <property type="entry name" value="NTF2_SigF"/>
    <property type="match status" value="1"/>
</dbReference>
<keyword evidence="1" id="KW-0812">Transmembrane</keyword>
<keyword evidence="1" id="KW-1133">Transmembrane helix</keyword>
<dbReference type="AlphaFoldDB" id="A0A2I1CB79"/>
<dbReference type="STRING" id="1392255.A0A2I1CB79"/>
<protein>
    <recommendedName>
        <fullName evidence="2">SigF-like NTF2-like domain-containing protein</fullName>
    </recommendedName>
</protein>
<reference evidence="4" key="1">
    <citation type="journal article" date="2018" name="Proc. Natl. Acad. Sci. U.S.A.">
        <title>Linking secondary metabolites to gene clusters through genome sequencing of six diverse Aspergillus species.</title>
        <authorList>
            <person name="Kaerboelling I."/>
            <person name="Vesth T.C."/>
            <person name="Frisvad J.C."/>
            <person name="Nybo J.L."/>
            <person name="Theobald S."/>
            <person name="Kuo A."/>
            <person name="Bowyer P."/>
            <person name="Matsuda Y."/>
            <person name="Mondo S."/>
            <person name="Lyhne E.K."/>
            <person name="Kogle M.E."/>
            <person name="Clum A."/>
            <person name="Lipzen A."/>
            <person name="Salamov A."/>
            <person name="Ngan C.Y."/>
            <person name="Daum C."/>
            <person name="Chiniquy J."/>
            <person name="Barry K."/>
            <person name="LaButti K."/>
            <person name="Haridas S."/>
            <person name="Simmons B.A."/>
            <person name="Magnuson J.K."/>
            <person name="Mortensen U.H."/>
            <person name="Larsen T.O."/>
            <person name="Grigoriev I.V."/>
            <person name="Baker S.E."/>
            <person name="Andersen M.R."/>
        </authorList>
    </citation>
    <scope>NUCLEOTIDE SEQUENCE [LARGE SCALE GENOMIC DNA]</scope>
    <source>
        <strain evidence="4">IBT 16806</strain>
    </source>
</reference>
<gene>
    <name evidence="3" type="ORF">P174DRAFT_385958</name>
</gene>
<evidence type="ECO:0000313" key="4">
    <source>
        <dbReference type="Proteomes" id="UP000234474"/>
    </source>
</evidence>
<dbReference type="PANTHER" id="PTHR35393:SF1">
    <property type="entry name" value="SNOAL-LIKE DOMAIN-CONTAINING PROTEIN"/>
    <property type="match status" value="1"/>
</dbReference>
<dbReference type="RefSeq" id="XP_024683493.1">
    <property type="nucleotide sequence ID" value="XM_024823282.1"/>
</dbReference>
<keyword evidence="4" id="KW-1185">Reference proteome</keyword>
<dbReference type="Proteomes" id="UP000234474">
    <property type="component" value="Unassembled WGS sequence"/>
</dbReference>
<evidence type="ECO:0000259" key="2">
    <source>
        <dbReference type="Pfam" id="PF24840"/>
    </source>
</evidence>
<evidence type="ECO:0000313" key="3">
    <source>
        <dbReference type="EMBL" id="PKX94898.1"/>
    </source>
</evidence>
<organism evidence="3 4">
    <name type="scientific">Aspergillus novofumigatus (strain IBT 16806)</name>
    <dbReference type="NCBI Taxonomy" id="1392255"/>
    <lineage>
        <taxon>Eukaryota</taxon>
        <taxon>Fungi</taxon>
        <taxon>Dikarya</taxon>
        <taxon>Ascomycota</taxon>
        <taxon>Pezizomycotina</taxon>
        <taxon>Eurotiomycetes</taxon>
        <taxon>Eurotiomycetidae</taxon>
        <taxon>Eurotiales</taxon>
        <taxon>Aspergillaceae</taxon>
        <taxon>Aspergillus</taxon>
        <taxon>Aspergillus subgen. Fumigati</taxon>
    </lineage>
</organism>
<dbReference type="VEuPathDB" id="FungiDB:P174DRAFT_385958"/>
<feature type="transmembrane region" description="Helical" evidence="1">
    <location>
        <begin position="156"/>
        <end position="182"/>
    </location>
</feature>
<dbReference type="OMA" id="MSQIFTI"/>
<dbReference type="EMBL" id="MSZS01000003">
    <property type="protein sequence ID" value="PKX94898.1"/>
    <property type="molecule type" value="Genomic_DNA"/>
</dbReference>
<dbReference type="GeneID" id="36530607"/>
<dbReference type="OrthoDB" id="2344312at2759"/>
<evidence type="ECO:0000256" key="1">
    <source>
        <dbReference type="SAM" id="Phobius"/>
    </source>
</evidence>
<feature type="domain" description="SigF-like NTF2-like" evidence="2">
    <location>
        <begin position="1"/>
        <end position="176"/>
    </location>
</feature>
<dbReference type="InterPro" id="IPR057514">
    <property type="entry name" value="NTF2_SigF"/>
</dbReference>
<sequence>MENPVSEISTVIEQLIESPPSVQQETIEKYFTPSAAFVHPFCRVPSYNGSRWAIIKIFQWYKIMSPRIEHQIHSIAYDESHLTLYITMSQIFSIWVVPFHVSPVRLTTVINLTTDSGVQKPSMVNGDHTLYYIAKQEDLYQVSEWIKFVVPHVGHLFVLAFQLFATLFCMLGVVIFYPIMWLEERRVIPYKMLRKGNLLYNIERKIPEIKKE</sequence>
<comment type="caution">
    <text evidence="3">The sequence shown here is derived from an EMBL/GenBank/DDBJ whole genome shotgun (WGS) entry which is preliminary data.</text>
</comment>
<proteinExistence type="predicted"/>
<dbReference type="PANTHER" id="PTHR35393">
    <property type="entry name" value="CHROMOSOME 1, WHOLE GENOME SHOTGUN SEQUENCE"/>
    <property type="match status" value="1"/>
</dbReference>
<keyword evidence="1" id="KW-0472">Membrane</keyword>